<evidence type="ECO:0000313" key="3">
    <source>
        <dbReference type="Proteomes" id="UP000027073"/>
    </source>
</evidence>
<sequence>MFRALNRDCRNNGLDTSSHPNWIISFLHFILFLTSILFNSISFENHLRYFSFLLFTQMLVIIFDRHLASFDTHCTNYYPCIYCHHSLLITTIRYRHVMGEYNTLHVSFKKAQLSV</sequence>
<dbReference type="EMBL" id="KL198007">
    <property type="protein sequence ID" value="KDQ28833.1"/>
    <property type="molecule type" value="Genomic_DNA"/>
</dbReference>
<protein>
    <submittedName>
        <fullName evidence="2">Uncharacterized protein</fullName>
    </submittedName>
</protein>
<name>A0A067NL97_PLEO1</name>
<evidence type="ECO:0000256" key="1">
    <source>
        <dbReference type="SAM" id="Phobius"/>
    </source>
</evidence>
<keyword evidence="1" id="KW-0812">Transmembrane</keyword>
<feature type="transmembrane region" description="Helical" evidence="1">
    <location>
        <begin position="21"/>
        <end position="41"/>
    </location>
</feature>
<keyword evidence="1" id="KW-1133">Transmembrane helix</keyword>
<dbReference type="HOGENOM" id="CLU_2110010_0_0_1"/>
<accession>A0A067NL97</accession>
<organism evidence="2 3">
    <name type="scientific">Pleurotus ostreatus (strain PC15)</name>
    <name type="common">Oyster mushroom</name>
    <dbReference type="NCBI Taxonomy" id="1137138"/>
    <lineage>
        <taxon>Eukaryota</taxon>
        <taxon>Fungi</taxon>
        <taxon>Dikarya</taxon>
        <taxon>Basidiomycota</taxon>
        <taxon>Agaricomycotina</taxon>
        <taxon>Agaricomycetes</taxon>
        <taxon>Agaricomycetidae</taxon>
        <taxon>Agaricales</taxon>
        <taxon>Pleurotineae</taxon>
        <taxon>Pleurotaceae</taxon>
        <taxon>Pleurotus</taxon>
    </lineage>
</organism>
<evidence type="ECO:0000313" key="2">
    <source>
        <dbReference type="EMBL" id="KDQ28833.1"/>
    </source>
</evidence>
<reference evidence="3" key="1">
    <citation type="journal article" date="2014" name="Proc. Natl. Acad. Sci. U.S.A.">
        <title>Extensive sampling of basidiomycete genomes demonstrates inadequacy of the white-rot/brown-rot paradigm for wood decay fungi.</title>
        <authorList>
            <person name="Riley R."/>
            <person name="Salamov A.A."/>
            <person name="Brown D.W."/>
            <person name="Nagy L.G."/>
            <person name="Floudas D."/>
            <person name="Held B.W."/>
            <person name="Levasseur A."/>
            <person name="Lombard V."/>
            <person name="Morin E."/>
            <person name="Otillar R."/>
            <person name="Lindquist E.A."/>
            <person name="Sun H."/>
            <person name="LaButti K.M."/>
            <person name="Schmutz J."/>
            <person name="Jabbour D."/>
            <person name="Luo H."/>
            <person name="Baker S.E."/>
            <person name="Pisabarro A.G."/>
            <person name="Walton J.D."/>
            <person name="Blanchette R.A."/>
            <person name="Henrissat B."/>
            <person name="Martin F."/>
            <person name="Cullen D."/>
            <person name="Hibbett D.S."/>
            <person name="Grigoriev I.V."/>
        </authorList>
    </citation>
    <scope>NUCLEOTIDE SEQUENCE [LARGE SCALE GENOMIC DNA]</scope>
    <source>
        <strain evidence="3">PC15</strain>
    </source>
</reference>
<dbReference type="InParanoid" id="A0A067NL97"/>
<dbReference type="AlphaFoldDB" id="A0A067NL97"/>
<keyword evidence="1" id="KW-0472">Membrane</keyword>
<dbReference type="Proteomes" id="UP000027073">
    <property type="component" value="Unassembled WGS sequence"/>
</dbReference>
<dbReference type="VEuPathDB" id="FungiDB:PLEOSDRAFT_1088904"/>
<gene>
    <name evidence="2" type="ORF">PLEOSDRAFT_1088904</name>
</gene>
<proteinExistence type="predicted"/>